<keyword evidence="9" id="KW-0238">DNA-binding</keyword>
<dbReference type="SUPFAM" id="SSF55979">
    <property type="entry name" value="DNA clamp"/>
    <property type="match status" value="2"/>
</dbReference>
<dbReference type="PANTHER" id="PTHR30478:SF0">
    <property type="entry name" value="BETA SLIDING CLAMP"/>
    <property type="match status" value="1"/>
</dbReference>
<evidence type="ECO:0000256" key="10">
    <source>
        <dbReference type="ARBA" id="ARBA00030988"/>
    </source>
</evidence>
<dbReference type="CDD" id="cd00140">
    <property type="entry name" value="beta_clamp"/>
    <property type="match status" value="1"/>
</dbReference>
<protein>
    <recommendedName>
        <fullName evidence="3">Beta sliding clamp</fullName>
    </recommendedName>
    <alternativeName>
        <fullName evidence="11">Beta-clamp processivity factor</fullName>
    </alternativeName>
    <alternativeName>
        <fullName evidence="10">DNA polymerase III beta sliding clamp subunit</fullName>
    </alternativeName>
</protein>
<feature type="domain" description="DNA polymerase III beta sliding clamp central" evidence="12">
    <location>
        <begin position="137"/>
        <end position="246"/>
    </location>
</feature>
<comment type="similarity">
    <text evidence="2">Belongs to the beta sliding clamp family.</text>
</comment>
<dbReference type="Proteomes" id="UP001210865">
    <property type="component" value="Chromosome"/>
</dbReference>
<dbReference type="PANTHER" id="PTHR30478">
    <property type="entry name" value="DNA POLYMERASE III SUBUNIT BETA"/>
    <property type="match status" value="1"/>
</dbReference>
<organism evidence="13 14">
    <name type="scientific">Sphingomonas abietis</name>
    <dbReference type="NCBI Taxonomy" id="3012344"/>
    <lineage>
        <taxon>Bacteria</taxon>
        <taxon>Pseudomonadati</taxon>
        <taxon>Pseudomonadota</taxon>
        <taxon>Alphaproteobacteria</taxon>
        <taxon>Sphingomonadales</taxon>
        <taxon>Sphingomonadaceae</taxon>
        <taxon>Sphingomonas</taxon>
    </lineage>
</organism>
<evidence type="ECO:0000256" key="1">
    <source>
        <dbReference type="ARBA" id="ARBA00004496"/>
    </source>
</evidence>
<evidence type="ECO:0000313" key="14">
    <source>
        <dbReference type="Proteomes" id="UP001210865"/>
    </source>
</evidence>
<gene>
    <name evidence="13" type="ORF">PBT88_07580</name>
</gene>
<evidence type="ECO:0000259" key="12">
    <source>
        <dbReference type="Pfam" id="PF02767"/>
    </source>
</evidence>
<comment type="subcellular location">
    <subcellularLocation>
        <location evidence="1">Cytoplasm</location>
    </subcellularLocation>
</comment>
<dbReference type="InterPro" id="IPR022637">
    <property type="entry name" value="DNA_polIII_beta_cen"/>
</dbReference>
<dbReference type="Gene3D" id="3.70.10.10">
    <property type="match status" value="1"/>
</dbReference>
<keyword evidence="7" id="KW-0235">DNA replication</keyword>
<evidence type="ECO:0000256" key="7">
    <source>
        <dbReference type="ARBA" id="ARBA00022705"/>
    </source>
</evidence>
<evidence type="ECO:0000256" key="6">
    <source>
        <dbReference type="ARBA" id="ARBA00022695"/>
    </source>
</evidence>
<evidence type="ECO:0000256" key="5">
    <source>
        <dbReference type="ARBA" id="ARBA00022679"/>
    </source>
</evidence>
<dbReference type="RefSeq" id="WP_270078590.1">
    <property type="nucleotide sequence ID" value="NZ_CP115174.1"/>
</dbReference>
<accession>A0ABY7NX37</accession>
<evidence type="ECO:0000256" key="2">
    <source>
        <dbReference type="ARBA" id="ARBA00010752"/>
    </source>
</evidence>
<evidence type="ECO:0000256" key="11">
    <source>
        <dbReference type="ARBA" id="ARBA00033276"/>
    </source>
</evidence>
<dbReference type="InterPro" id="IPR046938">
    <property type="entry name" value="DNA_clamp_sf"/>
</dbReference>
<dbReference type="Gene3D" id="3.10.150.10">
    <property type="entry name" value="DNA Polymerase III, subunit A, domain 2"/>
    <property type="match status" value="1"/>
</dbReference>
<keyword evidence="4" id="KW-0963">Cytoplasm</keyword>
<keyword evidence="14" id="KW-1185">Reference proteome</keyword>
<dbReference type="Pfam" id="PF02767">
    <property type="entry name" value="DNA_pol3_beta_2"/>
    <property type="match status" value="1"/>
</dbReference>
<dbReference type="InterPro" id="IPR001001">
    <property type="entry name" value="DNA_polIII_beta"/>
</dbReference>
<reference evidence="13 14" key="1">
    <citation type="submission" date="2022-12" db="EMBL/GenBank/DDBJ databases">
        <title>Sphingomonas abieness sp. nov., an endophytic bacterium isolated from Abies koreana.</title>
        <authorList>
            <person name="Jiang L."/>
            <person name="Lee J."/>
        </authorList>
    </citation>
    <scope>NUCLEOTIDE SEQUENCE [LARGE SCALE GENOMIC DNA]</scope>
    <source>
        <strain evidence="14">PAMB 00755</strain>
    </source>
</reference>
<keyword evidence="8" id="KW-0239">DNA-directed DNA polymerase</keyword>
<evidence type="ECO:0000256" key="8">
    <source>
        <dbReference type="ARBA" id="ARBA00022932"/>
    </source>
</evidence>
<evidence type="ECO:0000313" key="13">
    <source>
        <dbReference type="EMBL" id="WBO23961.1"/>
    </source>
</evidence>
<evidence type="ECO:0000256" key="9">
    <source>
        <dbReference type="ARBA" id="ARBA00023125"/>
    </source>
</evidence>
<name>A0ABY7NX37_9SPHN</name>
<evidence type="ECO:0000256" key="3">
    <source>
        <dbReference type="ARBA" id="ARBA00021035"/>
    </source>
</evidence>
<sequence length="381" mass="41019">MPDRISFSRHELLAALNLIGKVRPWQREYREPGKPNQLGLALIKISTWSGVATLTSANLDITISVDVPCGPGDTTMYLPLPNLLAATQKAAEGAEIVLEAGDGVTVFRAGRFRSQMAGSTRDMAPVRPPLDGARHTIPADTMRGGLRAAAPAVLDDSKRPFMGGVLLRGDGQSLSFVGMDDNRIHSAVGNNGGIDTNVIMPEALADLLAAILPEGKDVQVTIDQRAIELVFDRIRVGSNLIQGQFPAYRERLHTGKTRVYRAPASKLLNDIELVALVAPDKTRDIRFDFGPQCEVSAFRRSGNGVDVGCVVLEGAYEGPPLAIGFQVRLVTDALTLFGHEPIEWRMDGPLDPTVVTCPTLPGIEAMISPLRLVADHLRVAA</sequence>
<evidence type="ECO:0000256" key="4">
    <source>
        <dbReference type="ARBA" id="ARBA00022490"/>
    </source>
</evidence>
<keyword evidence="5" id="KW-0808">Transferase</keyword>
<dbReference type="SMART" id="SM00480">
    <property type="entry name" value="POL3Bc"/>
    <property type="match status" value="1"/>
</dbReference>
<proteinExistence type="inferred from homology"/>
<keyword evidence="6" id="KW-0548">Nucleotidyltransferase</keyword>
<dbReference type="EMBL" id="CP115174">
    <property type="protein sequence ID" value="WBO23961.1"/>
    <property type="molecule type" value="Genomic_DNA"/>
</dbReference>